<gene>
    <name evidence="4" type="ORF">ENP47_00430</name>
</gene>
<dbReference type="PROSITE" id="PS50893">
    <property type="entry name" value="ABC_TRANSPORTER_2"/>
    <property type="match status" value="1"/>
</dbReference>
<dbReference type="PROSITE" id="PS00211">
    <property type="entry name" value="ABC_TRANSPORTER_1"/>
    <property type="match status" value="1"/>
</dbReference>
<keyword evidence="2" id="KW-0547">Nucleotide-binding</keyword>
<evidence type="ECO:0000313" key="4">
    <source>
        <dbReference type="EMBL" id="HEF64070.1"/>
    </source>
</evidence>
<protein>
    <submittedName>
        <fullName evidence="4">ATP-binding cassette domain-containing protein</fullName>
    </submittedName>
</protein>
<dbReference type="GO" id="GO:0005524">
    <property type="term" value="F:ATP binding"/>
    <property type="evidence" value="ECO:0007669"/>
    <property type="project" value="UniProtKB-KW"/>
</dbReference>
<accession>A0A7C1FSZ7</accession>
<dbReference type="InterPro" id="IPR003439">
    <property type="entry name" value="ABC_transporter-like_ATP-bd"/>
</dbReference>
<dbReference type="SMART" id="SM00382">
    <property type="entry name" value="AAA"/>
    <property type="match status" value="1"/>
</dbReference>
<proteinExistence type="predicted"/>
<dbReference type="InterPro" id="IPR050166">
    <property type="entry name" value="ABC_transporter_ATP-bind"/>
</dbReference>
<evidence type="ECO:0000256" key="2">
    <source>
        <dbReference type="ARBA" id="ARBA00022741"/>
    </source>
</evidence>
<comment type="caution">
    <text evidence="4">The sequence shown here is derived from an EMBL/GenBank/DDBJ whole genome shotgun (WGS) entry which is preliminary data.</text>
</comment>
<dbReference type="EMBL" id="DSJL01000001">
    <property type="protein sequence ID" value="HEF64070.1"/>
    <property type="molecule type" value="Genomic_DNA"/>
</dbReference>
<organism evidence="4">
    <name type="scientific">Thermomicrobium roseum</name>
    <dbReference type="NCBI Taxonomy" id="500"/>
    <lineage>
        <taxon>Bacteria</taxon>
        <taxon>Pseudomonadati</taxon>
        <taxon>Thermomicrobiota</taxon>
        <taxon>Thermomicrobia</taxon>
        <taxon>Thermomicrobiales</taxon>
        <taxon>Thermomicrobiaceae</taxon>
        <taxon>Thermomicrobium</taxon>
    </lineage>
</organism>
<dbReference type="Gene3D" id="3.40.50.300">
    <property type="entry name" value="P-loop containing nucleotide triphosphate hydrolases"/>
    <property type="match status" value="1"/>
</dbReference>
<dbReference type="InterPro" id="IPR003593">
    <property type="entry name" value="AAA+_ATPase"/>
</dbReference>
<reference evidence="4" key="1">
    <citation type="journal article" date="2020" name="mSystems">
        <title>Genome- and Community-Level Interaction Insights into Carbon Utilization and Element Cycling Functions of Hydrothermarchaeota in Hydrothermal Sediment.</title>
        <authorList>
            <person name="Zhou Z."/>
            <person name="Liu Y."/>
            <person name="Xu W."/>
            <person name="Pan J."/>
            <person name="Luo Z.H."/>
            <person name="Li M."/>
        </authorList>
    </citation>
    <scope>NUCLEOTIDE SEQUENCE [LARGE SCALE GENOMIC DNA]</scope>
    <source>
        <strain evidence="4">SpSt-222</strain>
    </source>
</reference>
<dbReference type="SUPFAM" id="SSF52540">
    <property type="entry name" value="P-loop containing nucleoside triphosphate hydrolases"/>
    <property type="match status" value="1"/>
</dbReference>
<evidence type="ECO:0000256" key="1">
    <source>
        <dbReference type="ARBA" id="ARBA00022448"/>
    </source>
</evidence>
<dbReference type="GO" id="GO:0016887">
    <property type="term" value="F:ATP hydrolysis activity"/>
    <property type="evidence" value="ECO:0007669"/>
    <property type="project" value="InterPro"/>
</dbReference>
<keyword evidence="3 4" id="KW-0067">ATP-binding</keyword>
<dbReference type="PANTHER" id="PTHR42788:SF19">
    <property type="entry name" value="ALIPHATIC SULFONATES IMPORT ATP-BINDING PROTEIN SSUB 2"/>
    <property type="match status" value="1"/>
</dbReference>
<dbReference type="AlphaFoldDB" id="A0A7C1FSZ7"/>
<keyword evidence="1" id="KW-0813">Transport</keyword>
<dbReference type="InterPro" id="IPR027417">
    <property type="entry name" value="P-loop_NTPase"/>
</dbReference>
<name>A0A7C1FSZ7_THERO</name>
<sequence length="256" mass="27414">MGAPAVTLVDVTKVYGHGRRQRVVLGGLSLTVPVGAVTVLLGPSGIGKSTVLRIIAGLEAPTSGEVQYGAGLIPRRDIRLVFQEPSLLPWLTVADNVALGLRFKVNRERVDPSVVEQLLERSGLRDLASALPSMLSGGQAQRVNLVRALATAPGLLLLDEPFAALDPPTRRNSQQWLRELVRDLGVTAVLVTHDLDEALTVGDQLLLLGGQPARVIGQWWVSEHEAAELRRNVLEGYGVAETVDAVPRLAFAGRDA</sequence>
<dbReference type="PANTHER" id="PTHR42788">
    <property type="entry name" value="TAURINE IMPORT ATP-BINDING PROTEIN-RELATED"/>
    <property type="match status" value="1"/>
</dbReference>
<dbReference type="InterPro" id="IPR017871">
    <property type="entry name" value="ABC_transporter-like_CS"/>
</dbReference>
<evidence type="ECO:0000256" key="3">
    <source>
        <dbReference type="ARBA" id="ARBA00022840"/>
    </source>
</evidence>
<dbReference type="Pfam" id="PF00005">
    <property type="entry name" value="ABC_tran"/>
    <property type="match status" value="1"/>
</dbReference>